<evidence type="ECO:0000313" key="6">
    <source>
        <dbReference type="EMBL" id="SHK64325.1"/>
    </source>
</evidence>
<dbReference type="InterPro" id="IPR050172">
    <property type="entry name" value="SsuD_RutA_monooxygenase"/>
</dbReference>
<name>A0A1M6U4X0_PSETH</name>
<dbReference type="PANTHER" id="PTHR42847:SF4">
    <property type="entry name" value="ALKANESULFONATE MONOOXYGENASE-RELATED"/>
    <property type="match status" value="1"/>
</dbReference>
<protein>
    <submittedName>
        <fullName evidence="6">Flavin-dependent oxidoreductase, luciferase family (Includes alkanesulfonate monooxygenase SsuD and methylene tetrahydromethanopterin reductase)</fullName>
    </submittedName>
</protein>
<feature type="domain" description="Luciferase-like" evidence="5">
    <location>
        <begin position="3"/>
        <end position="196"/>
    </location>
</feature>
<dbReference type="InterPro" id="IPR036661">
    <property type="entry name" value="Luciferase-like_sf"/>
</dbReference>
<keyword evidence="7" id="KW-1185">Reference proteome</keyword>
<evidence type="ECO:0000313" key="7">
    <source>
        <dbReference type="Proteomes" id="UP000184363"/>
    </source>
</evidence>
<evidence type="ECO:0000256" key="2">
    <source>
        <dbReference type="ARBA" id="ARBA00022643"/>
    </source>
</evidence>
<dbReference type="Proteomes" id="UP000184363">
    <property type="component" value="Unassembled WGS sequence"/>
</dbReference>
<evidence type="ECO:0000259" key="5">
    <source>
        <dbReference type="Pfam" id="PF00296"/>
    </source>
</evidence>
<dbReference type="STRING" id="1848.SAMN05443637_109140"/>
<dbReference type="InterPro" id="IPR011251">
    <property type="entry name" value="Luciferase-like_dom"/>
</dbReference>
<gene>
    <name evidence="6" type="ORF">SAMN05443637_109140</name>
</gene>
<evidence type="ECO:0000256" key="4">
    <source>
        <dbReference type="ARBA" id="ARBA00023033"/>
    </source>
</evidence>
<evidence type="ECO:0000256" key="3">
    <source>
        <dbReference type="ARBA" id="ARBA00023002"/>
    </source>
</evidence>
<dbReference type="EMBL" id="FRAP01000009">
    <property type="protein sequence ID" value="SHK64325.1"/>
    <property type="molecule type" value="Genomic_DNA"/>
</dbReference>
<keyword evidence="2" id="KW-0288">FMN</keyword>
<accession>A0A1M6U4X0</accession>
<keyword evidence="1" id="KW-0285">Flavoprotein</keyword>
<dbReference type="SUPFAM" id="SSF51679">
    <property type="entry name" value="Bacterial luciferase-like"/>
    <property type="match status" value="1"/>
</dbReference>
<keyword evidence="4 6" id="KW-0503">Monooxygenase</keyword>
<reference evidence="6 7" key="1">
    <citation type="submission" date="2016-11" db="EMBL/GenBank/DDBJ databases">
        <authorList>
            <person name="Jaros S."/>
            <person name="Januszkiewicz K."/>
            <person name="Wedrychowicz H."/>
        </authorList>
    </citation>
    <scope>NUCLEOTIDE SEQUENCE [LARGE SCALE GENOMIC DNA]</scope>
    <source>
        <strain evidence="6 7">DSM 43832</strain>
    </source>
</reference>
<keyword evidence="3" id="KW-0560">Oxidoreductase</keyword>
<dbReference type="Gene3D" id="3.20.20.30">
    <property type="entry name" value="Luciferase-like domain"/>
    <property type="match status" value="1"/>
</dbReference>
<dbReference type="GO" id="GO:0046306">
    <property type="term" value="P:alkanesulfonate catabolic process"/>
    <property type="evidence" value="ECO:0007669"/>
    <property type="project" value="TreeGrafter"/>
</dbReference>
<organism evidence="6 7">
    <name type="scientific">Pseudonocardia thermophila</name>
    <dbReference type="NCBI Taxonomy" id="1848"/>
    <lineage>
        <taxon>Bacteria</taxon>
        <taxon>Bacillati</taxon>
        <taxon>Actinomycetota</taxon>
        <taxon>Actinomycetes</taxon>
        <taxon>Pseudonocardiales</taxon>
        <taxon>Pseudonocardiaceae</taxon>
        <taxon>Pseudonocardia</taxon>
    </lineage>
</organism>
<sequence length="267" mass="29191">MCEYAALAEDLGFDALWAGDHLLWRAPMLEPLTTLGYLAAATSQIHLGINVYLAGLRPPVLSARMLGSLWWLSEGRLELGVGVGGDHEPDFEAVGVSIRHRGKLLDEALSSIRRWWTGDDPGRRVSPSPERSCPLWIGGRSEAALRRVVAQQADGFTAHLVTVEQLGKAAARLREMCEEAGRPMARVAVTVMVDVHGRGGGDGEEFLRAHFGENSARLARFLVSGSEDECAERLREYLQIADHLILLPATFAPEAALPKLRRIVEVA</sequence>
<evidence type="ECO:0000256" key="1">
    <source>
        <dbReference type="ARBA" id="ARBA00022630"/>
    </source>
</evidence>
<dbReference type="GO" id="GO:0008726">
    <property type="term" value="F:alkanesulfonate monooxygenase activity"/>
    <property type="evidence" value="ECO:0007669"/>
    <property type="project" value="TreeGrafter"/>
</dbReference>
<dbReference type="AlphaFoldDB" id="A0A1M6U4X0"/>
<dbReference type="PANTHER" id="PTHR42847">
    <property type="entry name" value="ALKANESULFONATE MONOOXYGENASE"/>
    <property type="match status" value="1"/>
</dbReference>
<dbReference type="Pfam" id="PF00296">
    <property type="entry name" value="Bac_luciferase"/>
    <property type="match status" value="1"/>
</dbReference>
<proteinExistence type="predicted"/>